<evidence type="ECO:0000313" key="3">
    <source>
        <dbReference type="Proteomes" id="UP000027616"/>
    </source>
</evidence>
<reference evidence="2 3" key="1">
    <citation type="journal article" date="2015" name="Genome Announc.">
        <title>Complete Genome Sequence of the Novel Leech Symbiont Mucinivorans hirudinis M3T.</title>
        <authorList>
            <person name="Nelson M.C."/>
            <person name="Bomar L."/>
            <person name="Graf J."/>
        </authorList>
    </citation>
    <scope>NUCLEOTIDE SEQUENCE [LARGE SCALE GENOMIC DNA]</scope>
    <source>
        <strain evidence="3">M3</strain>
    </source>
</reference>
<dbReference type="InterPro" id="IPR011856">
    <property type="entry name" value="tRNA_endonuc-like_dom_sf"/>
</dbReference>
<gene>
    <name evidence="2" type="ORF">BN938_1566</name>
</gene>
<dbReference type="AlphaFoldDB" id="A0A060RCU2"/>
<dbReference type="Pfam" id="PF13588">
    <property type="entry name" value="HSDR_N_2"/>
    <property type="match status" value="1"/>
</dbReference>
<name>A0A060RCU2_9BACT</name>
<accession>A0A060RCU2</accession>
<dbReference type="STRING" id="1433126.BN938_1566"/>
<dbReference type="eggNOG" id="COG4096">
    <property type="taxonomic scope" value="Bacteria"/>
</dbReference>
<protein>
    <recommendedName>
        <fullName evidence="1">Type I restriction enzyme R protein N-terminal domain-containing protein</fullName>
    </recommendedName>
</protein>
<dbReference type="KEGG" id="rbc:BN938_1566"/>
<feature type="domain" description="Type I restriction enzyme R protein N-terminal" evidence="1">
    <location>
        <begin position="19"/>
        <end position="113"/>
    </location>
</feature>
<keyword evidence="3" id="KW-1185">Reference proteome</keyword>
<dbReference type="EMBL" id="HG934468">
    <property type="protein sequence ID" value="CDN31653.1"/>
    <property type="molecule type" value="Genomic_DNA"/>
</dbReference>
<dbReference type="Proteomes" id="UP000027616">
    <property type="component" value="Chromosome I"/>
</dbReference>
<evidence type="ECO:0000259" key="1">
    <source>
        <dbReference type="Pfam" id="PF13588"/>
    </source>
</evidence>
<dbReference type="InterPro" id="IPR029464">
    <property type="entry name" value="HSDR_N"/>
</dbReference>
<sequence>MSGVKVFDKVRGRHLVLTPEEGVRQWFVDYLSRQLGVDEYRIGREVTVDAHNRADIVVYDRAGRAQLIVECKAPTVAIGREVVEQLARYNNLLGGVEYLVATNGSTTVALRLVNGAYESTDELVL</sequence>
<dbReference type="Gene3D" id="3.40.1350.10">
    <property type="match status" value="1"/>
</dbReference>
<proteinExistence type="predicted"/>
<dbReference type="HOGENOM" id="CLU_115841_1_0_10"/>
<dbReference type="OrthoDB" id="9790377at2"/>
<organism evidence="2 3">
    <name type="scientific">Mucinivorans hirudinis</name>
    <dbReference type="NCBI Taxonomy" id="1433126"/>
    <lineage>
        <taxon>Bacteria</taxon>
        <taxon>Pseudomonadati</taxon>
        <taxon>Bacteroidota</taxon>
        <taxon>Bacteroidia</taxon>
        <taxon>Bacteroidales</taxon>
        <taxon>Rikenellaceae</taxon>
        <taxon>Mucinivorans</taxon>
    </lineage>
</organism>
<evidence type="ECO:0000313" key="2">
    <source>
        <dbReference type="EMBL" id="CDN31653.1"/>
    </source>
</evidence>
<dbReference type="GO" id="GO:0003676">
    <property type="term" value="F:nucleic acid binding"/>
    <property type="evidence" value="ECO:0007669"/>
    <property type="project" value="InterPro"/>
</dbReference>